<protein>
    <submittedName>
        <fullName evidence="2">FHA domain-containing protein</fullName>
    </submittedName>
</protein>
<dbReference type="WBParaSite" id="JU765_v2.g18239.t2">
    <property type="protein sequence ID" value="JU765_v2.g18239.t2"/>
    <property type="gene ID" value="JU765_v2.g18239"/>
</dbReference>
<evidence type="ECO:0000313" key="2">
    <source>
        <dbReference type="WBParaSite" id="JU765_v2.g18239.t2"/>
    </source>
</evidence>
<dbReference type="Proteomes" id="UP000887576">
    <property type="component" value="Unplaced"/>
</dbReference>
<accession>A0AC34QPZ8</accession>
<sequence length="363" mass="39707">MDPRNFPNANPGNGRGPPPPPPNNRLVPTYFPGQPFGSNAVPAGSFGSFTLSSFRNKAHEYEDADFLRHLMNKLQKEPIPRSMRIATCNGYPCVYLCTVGCISVLLTPDVKIDIAVDRSMRITCFGKFVATLCSNNKSASLSHEHATIYQHEGYVYSVFRSDGVPDKQVVIGDDAVLFTMENLNDTFILSKSGHVSPVARRLCAPLKRDITVRQFYSSCEIGARYLDLCHELVSRAHFSTVDGELQVIVNGIHIVHDRNGNVEILSKPRLVRITPMTGAVQMRSTTLEMAVDILSKPRLVRITPMTGAVQMRSTTLEMAVDGEGRGYIISGVKRAHASGTGLVLADGPQVASMDNQGKLITSS</sequence>
<reference evidence="2" key="1">
    <citation type="submission" date="2022-11" db="UniProtKB">
        <authorList>
            <consortium name="WormBaseParasite"/>
        </authorList>
    </citation>
    <scope>IDENTIFICATION</scope>
</reference>
<evidence type="ECO:0000313" key="1">
    <source>
        <dbReference type="Proteomes" id="UP000887576"/>
    </source>
</evidence>
<proteinExistence type="predicted"/>
<name>A0AC34QPZ8_9BILA</name>
<organism evidence="1 2">
    <name type="scientific">Panagrolaimus sp. JU765</name>
    <dbReference type="NCBI Taxonomy" id="591449"/>
    <lineage>
        <taxon>Eukaryota</taxon>
        <taxon>Metazoa</taxon>
        <taxon>Ecdysozoa</taxon>
        <taxon>Nematoda</taxon>
        <taxon>Chromadorea</taxon>
        <taxon>Rhabditida</taxon>
        <taxon>Tylenchina</taxon>
        <taxon>Panagrolaimomorpha</taxon>
        <taxon>Panagrolaimoidea</taxon>
        <taxon>Panagrolaimidae</taxon>
        <taxon>Panagrolaimus</taxon>
    </lineage>
</organism>